<feature type="region of interest" description="Disordered" evidence="1">
    <location>
        <begin position="179"/>
        <end position="279"/>
    </location>
</feature>
<reference evidence="2" key="1">
    <citation type="submission" date="2020-06" db="EMBL/GenBank/DDBJ databases">
        <title>Draft genome of Bugula neritina, a colonial animal packing powerful symbionts and potential medicines.</title>
        <authorList>
            <person name="Rayko M."/>
        </authorList>
    </citation>
    <scope>NUCLEOTIDE SEQUENCE [LARGE SCALE GENOMIC DNA]</scope>
    <source>
        <strain evidence="2">Kwan_BN1</strain>
    </source>
</reference>
<dbReference type="InterPro" id="IPR036860">
    <property type="entry name" value="SH2_dom_sf"/>
</dbReference>
<dbReference type="EMBL" id="VXIV02003351">
    <property type="protein sequence ID" value="KAF6017905.1"/>
    <property type="molecule type" value="Genomic_DNA"/>
</dbReference>
<keyword evidence="3" id="KW-1185">Reference proteome</keyword>
<evidence type="ECO:0000256" key="1">
    <source>
        <dbReference type="SAM" id="MobiDB-lite"/>
    </source>
</evidence>
<dbReference type="SUPFAM" id="SSF55550">
    <property type="entry name" value="SH2 domain"/>
    <property type="match status" value="1"/>
</dbReference>
<protein>
    <recommendedName>
        <fullName evidence="4">SH2 domain-containing protein</fullName>
    </recommendedName>
</protein>
<comment type="caution">
    <text evidence="2">The sequence shown here is derived from an EMBL/GenBank/DDBJ whole genome shotgun (WGS) entry which is preliminary data.</text>
</comment>
<proteinExistence type="predicted"/>
<gene>
    <name evidence="2" type="ORF">EB796_023770</name>
</gene>
<organism evidence="2 3">
    <name type="scientific">Bugula neritina</name>
    <name type="common">Brown bryozoan</name>
    <name type="synonym">Sertularia neritina</name>
    <dbReference type="NCBI Taxonomy" id="10212"/>
    <lineage>
        <taxon>Eukaryota</taxon>
        <taxon>Metazoa</taxon>
        <taxon>Spiralia</taxon>
        <taxon>Lophotrochozoa</taxon>
        <taxon>Bryozoa</taxon>
        <taxon>Gymnolaemata</taxon>
        <taxon>Cheilostomatida</taxon>
        <taxon>Flustrina</taxon>
        <taxon>Buguloidea</taxon>
        <taxon>Bugulidae</taxon>
        <taxon>Bugula</taxon>
    </lineage>
</organism>
<accession>A0A7J7IVR4</accession>
<sequence>MTYNENGSTSRVPIEHSMAELELQEPFSLQKYVLGQAEKLQYYWPDLTADMTQQTLQGADIKNGTYILRPSGAMDEQKRKFLTLSVKMSFPNEQVSVWHFPVLVDVEKNEKGETTQVFFSLTHNHSNITSLDKLLGYYGGRPLRGASLPGVCYIKQGLLYQQERKRSAVHNPGTSQYVDHILSEPLPSPPVPSPRGTLTRNAKLDDSAASPADVIVNPSPGTPKPRPRHLNQSTPEVPPRPTDSNGDGRQPRTLPRPPGESPLTCKCGIPTNVTRLPFK</sequence>
<evidence type="ECO:0000313" key="3">
    <source>
        <dbReference type="Proteomes" id="UP000593567"/>
    </source>
</evidence>
<dbReference type="AlphaFoldDB" id="A0A7J7IVR4"/>
<evidence type="ECO:0000313" key="2">
    <source>
        <dbReference type="EMBL" id="KAF6017905.1"/>
    </source>
</evidence>
<name>A0A7J7IVR4_BUGNE</name>
<evidence type="ECO:0008006" key="4">
    <source>
        <dbReference type="Google" id="ProtNLM"/>
    </source>
</evidence>
<dbReference type="Gene3D" id="3.30.505.10">
    <property type="entry name" value="SH2 domain"/>
    <property type="match status" value="1"/>
</dbReference>
<dbReference type="Proteomes" id="UP000593567">
    <property type="component" value="Unassembled WGS sequence"/>
</dbReference>